<keyword evidence="1" id="KW-0539">Nucleus</keyword>
<feature type="region of interest" description="Disordered" evidence="2">
    <location>
        <begin position="727"/>
        <end position="765"/>
    </location>
</feature>
<dbReference type="SMART" id="SM00906">
    <property type="entry name" value="Fungal_trans"/>
    <property type="match status" value="1"/>
</dbReference>
<dbReference type="GO" id="GO:0006351">
    <property type="term" value="P:DNA-templated transcription"/>
    <property type="evidence" value="ECO:0007669"/>
    <property type="project" value="InterPro"/>
</dbReference>
<dbReference type="InterPro" id="IPR007219">
    <property type="entry name" value="XnlR_reg_dom"/>
</dbReference>
<feature type="region of interest" description="Disordered" evidence="2">
    <location>
        <begin position="566"/>
        <end position="611"/>
    </location>
</feature>
<feature type="compositionally biased region" description="Low complexity" evidence="2">
    <location>
        <begin position="27"/>
        <end position="42"/>
    </location>
</feature>
<protein>
    <recommendedName>
        <fullName evidence="3">Xylanolytic transcriptional activator regulatory domain-containing protein</fullName>
    </recommendedName>
</protein>
<dbReference type="GO" id="GO:0008270">
    <property type="term" value="F:zinc ion binding"/>
    <property type="evidence" value="ECO:0007669"/>
    <property type="project" value="InterPro"/>
</dbReference>
<accession>A0A2V1DKF2</accession>
<dbReference type="GO" id="GO:0003700">
    <property type="term" value="F:DNA-binding transcription factor activity"/>
    <property type="evidence" value="ECO:0007669"/>
    <property type="project" value="InterPro"/>
</dbReference>
<dbReference type="InterPro" id="IPR050987">
    <property type="entry name" value="AtrR-like"/>
</dbReference>
<sequence length="765" mass="84086">MSSIKQVQDLQTQIAELTQENSDLRTSRPSSAASRRAASLQARPKRIPAPPMKDFDEARRNIQVFSKDIFETPSREPLDPSLEHYPQNFPELPSRSDFAYISRCYLDSIHEAYPILHWPTFQEEVDTAFKERDLQGRPREWVGLFFAVLCCGHLNLPANTTNPARASDNGRRFYEIATQSISPWQQEPSIIHAQTLFLLSLYATESNMRFPGSMWLASAIRVAQCLGLGVEDDAQHFLWAEMRRRLWWALYVRDRITSFGANCPMLISEDDCDISLPNSVEDRYMKPEKLFRPVNKDTYSTGFLAIITISRLYSGLYQTLKSSIITPENLAAHDDDMRAKFALLPPHYSPASDAYLEPSALGPLFAIHFARFQLYRRNLSPVCAPMVRTTAFNSCASIAQDTAKCIQRVLQTSSHPESSSSLPSDKTWQTRVINLASNMMCLHLWRCILILCLRRDFSSALLCTHLLVAIGGVRSINTACGRNASFFLEVLLERLRSPIPNAINRPGVDGGGDKDQELLAYASGDAQSLLEHSWVWQASHLASSTSPSPISPAQSSALNSFASSSAYSNPNTLSSNQSTMSETASNHPLPIRNPHRTSTSPAPPAYPHANDADTIWPRVQHLLHTTVEECKRRGILVVPPSPTTSSTFLPAPVPPSSSSASSYGSTTPTPTLVANVFPSGGSGTTYYHPPHNPGKRVQVEAPQPAGVGVSRIGGGGGGGMMEGITSTGAGSGMEREREREGGVSTSEQARAKGDRASRISIANII</sequence>
<dbReference type="GO" id="GO:0003677">
    <property type="term" value="F:DNA binding"/>
    <property type="evidence" value="ECO:0007669"/>
    <property type="project" value="InterPro"/>
</dbReference>
<gene>
    <name evidence="4" type="ORF">DM02DRAFT_72411</name>
</gene>
<feature type="domain" description="Xylanolytic transcriptional activator regulatory" evidence="3">
    <location>
        <begin position="212"/>
        <end position="283"/>
    </location>
</feature>
<evidence type="ECO:0000256" key="1">
    <source>
        <dbReference type="ARBA" id="ARBA00023242"/>
    </source>
</evidence>
<dbReference type="CDD" id="cd12148">
    <property type="entry name" value="fungal_TF_MHR"/>
    <property type="match status" value="1"/>
</dbReference>
<evidence type="ECO:0000313" key="5">
    <source>
        <dbReference type="Proteomes" id="UP000244855"/>
    </source>
</evidence>
<feature type="compositionally biased region" description="Polar residues" evidence="2">
    <location>
        <begin position="569"/>
        <end position="586"/>
    </location>
</feature>
<dbReference type="OrthoDB" id="2110361at2759"/>
<dbReference type="EMBL" id="KZ805429">
    <property type="protein sequence ID" value="PVH97729.1"/>
    <property type="molecule type" value="Genomic_DNA"/>
</dbReference>
<dbReference type="STRING" id="97972.A0A2V1DKF2"/>
<organism evidence="4 5">
    <name type="scientific">Periconia macrospinosa</name>
    <dbReference type="NCBI Taxonomy" id="97972"/>
    <lineage>
        <taxon>Eukaryota</taxon>
        <taxon>Fungi</taxon>
        <taxon>Dikarya</taxon>
        <taxon>Ascomycota</taxon>
        <taxon>Pezizomycotina</taxon>
        <taxon>Dothideomycetes</taxon>
        <taxon>Pleosporomycetidae</taxon>
        <taxon>Pleosporales</taxon>
        <taxon>Massarineae</taxon>
        <taxon>Periconiaceae</taxon>
        <taxon>Periconia</taxon>
    </lineage>
</organism>
<dbReference type="PANTHER" id="PTHR46910">
    <property type="entry name" value="TRANSCRIPTION FACTOR PDR1"/>
    <property type="match status" value="1"/>
</dbReference>
<feature type="region of interest" description="Disordered" evidence="2">
    <location>
        <begin position="16"/>
        <end position="53"/>
    </location>
</feature>
<evidence type="ECO:0000256" key="2">
    <source>
        <dbReference type="SAM" id="MobiDB-lite"/>
    </source>
</evidence>
<evidence type="ECO:0000259" key="3">
    <source>
        <dbReference type="SMART" id="SM00906"/>
    </source>
</evidence>
<dbReference type="AlphaFoldDB" id="A0A2V1DKF2"/>
<name>A0A2V1DKF2_9PLEO</name>
<dbReference type="Proteomes" id="UP000244855">
    <property type="component" value="Unassembled WGS sequence"/>
</dbReference>
<proteinExistence type="predicted"/>
<dbReference type="PANTHER" id="PTHR46910:SF1">
    <property type="entry name" value="MISCELLANEOUS ZN(II)2CYS6 TRANSCRIPTION FACTOR (EUROFUNG)-RELATED"/>
    <property type="match status" value="1"/>
</dbReference>
<keyword evidence="5" id="KW-1185">Reference proteome</keyword>
<reference evidence="4 5" key="1">
    <citation type="journal article" date="2018" name="Sci. Rep.">
        <title>Comparative genomics provides insights into the lifestyle and reveals functional heterogeneity of dark septate endophytic fungi.</title>
        <authorList>
            <person name="Knapp D.G."/>
            <person name="Nemeth J.B."/>
            <person name="Barry K."/>
            <person name="Hainaut M."/>
            <person name="Henrissat B."/>
            <person name="Johnson J."/>
            <person name="Kuo A."/>
            <person name="Lim J.H.P."/>
            <person name="Lipzen A."/>
            <person name="Nolan M."/>
            <person name="Ohm R.A."/>
            <person name="Tamas L."/>
            <person name="Grigoriev I.V."/>
            <person name="Spatafora J.W."/>
            <person name="Nagy L.G."/>
            <person name="Kovacs G.M."/>
        </authorList>
    </citation>
    <scope>NUCLEOTIDE SEQUENCE [LARGE SCALE GENOMIC DNA]</scope>
    <source>
        <strain evidence="4 5">DSE2036</strain>
    </source>
</reference>
<evidence type="ECO:0000313" key="4">
    <source>
        <dbReference type="EMBL" id="PVH97729.1"/>
    </source>
</evidence>
<dbReference type="Pfam" id="PF04082">
    <property type="entry name" value="Fungal_trans"/>
    <property type="match status" value="1"/>
</dbReference>